<feature type="compositionally biased region" description="Acidic residues" evidence="1">
    <location>
        <begin position="196"/>
        <end position="212"/>
    </location>
</feature>
<evidence type="ECO:0008006" key="4">
    <source>
        <dbReference type="Google" id="ProtNLM"/>
    </source>
</evidence>
<evidence type="ECO:0000256" key="1">
    <source>
        <dbReference type="SAM" id="MobiDB-lite"/>
    </source>
</evidence>
<feature type="region of interest" description="Disordered" evidence="1">
    <location>
        <begin position="186"/>
        <end position="212"/>
    </location>
</feature>
<comment type="caution">
    <text evidence="2">The sequence shown here is derived from an EMBL/GenBank/DDBJ whole genome shotgun (WGS) entry which is preliminary data.</text>
</comment>
<evidence type="ECO:0000313" key="3">
    <source>
        <dbReference type="Proteomes" id="UP001151760"/>
    </source>
</evidence>
<gene>
    <name evidence="2" type="ORF">Tco_0873784</name>
</gene>
<dbReference type="Proteomes" id="UP001151760">
    <property type="component" value="Unassembled WGS sequence"/>
</dbReference>
<reference evidence="2" key="1">
    <citation type="journal article" date="2022" name="Int. J. Mol. Sci.">
        <title>Draft Genome of Tanacetum Coccineum: Genomic Comparison of Closely Related Tanacetum-Family Plants.</title>
        <authorList>
            <person name="Yamashiro T."/>
            <person name="Shiraishi A."/>
            <person name="Nakayama K."/>
            <person name="Satake H."/>
        </authorList>
    </citation>
    <scope>NUCLEOTIDE SEQUENCE</scope>
</reference>
<organism evidence="2 3">
    <name type="scientific">Tanacetum coccineum</name>
    <dbReference type="NCBI Taxonomy" id="301880"/>
    <lineage>
        <taxon>Eukaryota</taxon>
        <taxon>Viridiplantae</taxon>
        <taxon>Streptophyta</taxon>
        <taxon>Embryophyta</taxon>
        <taxon>Tracheophyta</taxon>
        <taxon>Spermatophyta</taxon>
        <taxon>Magnoliopsida</taxon>
        <taxon>eudicotyledons</taxon>
        <taxon>Gunneridae</taxon>
        <taxon>Pentapetalae</taxon>
        <taxon>asterids</taxon>
        <taxon>campanulids</taxon>
        <taxon>Asterales</taxon>
        <taxon>Asteraceae</taxon>
        <taxon>Asteroideae</taxon>
        <taxon>Anthemideae</taxon>
        <taxon>Anthemidinae</taxon>
        <taxon>Tanacetum</taxon>
    </lineage>
</organism>
<accession>A0ABQ5BNF1</accession>
<protein>
    <recommendedName>
        <fullName evidence="4">MAK10-like protein</fullName>
    </recommendedName>
</protein>
<name>A0ABQ5BNF1_9ASTR</name>
<sequence>MGDAIPIRTLGDYFRPSHEGYRNTIELPEGYNVLPLRSDTIRLLENQVQRLMKAHLAPMQPTQVNKITSSCEICSGPHETQYCMENPKQSFFEYAPSHTDEAGDEEKRKLFMELIEKRRKNFAELRAQEKRNRPPTKAHKRTQMSTYLKHMGGYKHKQLMGKSYDEIQKAGRWKILLCYDLRHKKAMKRRKRIEEDKETDEVKEVEEDDKLN</sequence>
<evidence type="ECO:0000313" key="2">
    <source>
        <dbReference type="EMBL" id="GJT15078.1"/>
    </source>
</evidence>
<proteinExistence type="predicted"/>
<dbReference type="EMBL" id="BQNB010013367">
    <property type="protein sequence ID" value="GJT15078.1"/>
    <property type="molecule type" value="Genomic_DNA"/>
</dbReference>
<keyword evidence="3" id="KW-1185">Reference proteome</keyword>
<reference evidence="2" key="2">
    <citation type="submission" date="2022-01" db="EMBL/GenBank/DDBJ databases">
        <authorList>
            <person name="Yamashiro T."/>
            <person name="Shiraishi A."/>
            <person name="Satake H."/>
            <person name="Nakayama K."/>
        </authorList>
    </citation>
    <scope>NUCLEOTIDE SEQUENCE</scope>
</reference>